<dbReference type="PROSITE" id="PS50075">
    <property type="entry name" value="CARRIER"/>
    <property type="match status" value="1"/>
</dbReference>
<dbReference type="Gene3D" id="1.10.1200.10">
    <property type="entry name" value="ACP-like"/>
    <property type="match status" value="1"/>
</dbReference>
<keyword evidence="3" id="KW-0276">Fatty acid metabolism</keyword>
<dbReference type="InterPro" id="IPR036736">
    <property type="entry name" value="ACP-like_sf"/>
</dbReference>
<dbReference type="InterPro" id="IPR009081">
    <property type="entry name" value="PP-bd_ACP"/>
</dbReference>
<gene>
    <name evidence="3" type="primary">acpP</name>
    <name evidence="5" type="ORF">AL399_07135</name>
</gene>
<keyword evidence="1 3" id="KW-0596">Phosphopantetheine</keyword>
<comment type="caution">
    <text evidence="5">The sequence shown here is derived from an EMBL/GenBank/DDBJ whole genome shotgun (WGS) entry which is preliminary data.</text>
</comment>
<evidence type="ECO:0000313" key="6">
    <source>
        <dbReference type="Proteomes" id="UP000054172"/>
    </source>
</evidence>
<dbReference type="InterPro" id="IPR003231">
    <property type="entry name" value="ACP"/>
</dbReference>
<comment type="subcellular location">
    <subcellularLocation>
        <location evidence="3">Cytoplasm</location>
    </subcellularLocation>
</comment>
<reference evidence="5" key="1">
    <citation type="submission" date="2015-08" db="EMBL/GenBank/DDBJ databases">
        <title>Candidatus Bacteriodes Periocalifornicus.</title>
        <authorList>
            <person name="McLean J.S."/>
            <person name="Kelley S."/>
        </authorList>
    </citation>
    <scope>NUCLEOTIDE SEQUENCE [LARGE SCALE GENOMIC DNA]</scope>
    <source>
        <strain evidence="5">12B</strain>
    </source>
</reference>
<accession>A0A0Q4AZU0</accession>
<dbReference type="GO" id="GO:0005737">
    <property type="term" value="C:cytoplasm"/>
    <property type="evidence" value="ECO:0007669"/>
    <property type="project" value="UniProtKB-SubCell"/>
</dbReference>
<dbReference type="Proteomes" id="UP000054172">
    <property type="component" value="Unassembled WGS sequence"/>
</dbReference>
<comment type="pathway">
    <text evidence="3">Lipid metabolism; fatty acid biosynthesis.</text>
</comment>
<organism evidence="5 6">
    <name type="scientific">Candidatus [Bacteroides] periocalifornicus</name>
    <dbReference type="NCBI Taxonomy" id="1702214"/>
    <lineage>
        <taxon>Bacteria</taxon>
        <taxon>Pseudomonadati</taxon>
        <taxon>Bacteroidota</taxon>
    </lineage>
</organism>
<keyword evidence="3" id="KW-0275">Fatty acid biosynthesis</keyword>
<dbReference type="HAMAP" id="MF_01217">
    <property type="entry name" value="Acyl_carrier"/>
    <property type="match status" value="1"/>
</dbReference>
<dbReference type="SUPFAM" id="SSF47336">
    <property type="entry name" value="ACP-like"/>
    <property type="match status" value="1"/>
</dbReference>
<protein>
    <recommendedName>
        <fullName evidence="3">Acyl carrier protein</fullName>
        <shortName evidence="3">ACP</shortName>
    </recommendedName>
</protein>
<keyword evidence="2 3" id="KW-0597">Phosphoprotein</keyword>
<comment type="similarity">
    <text evidence="3">Belongs to the acyl carrier protein (ACP) family.</text>
</comment>
<evidence type="ECO:0000256" key="2">
    <source>
        <dbReference type="ARBA" id="ARBA00022553"/>
    </source>
</evidence>
<dbReference type="UniPathway" id="UPA00094"/>
<dbReference type="EMBL" id="LIIK01000036">
    <property type="protein sequence ID" value="KQM08479.1"/>
    <property type="molecule type" value="Genomic_DNA"/>
</dbReference>
<evidence type="ECO:0000259" key="4">
    <source>
        <dbReference type="PROSITE" id="PS50075"/>
    </source>
</evidence>
<feature type="modified residue" description="O-(pantetheine 4'-phosphoryl)serine" evidence="3">
    <location>
        <position position="46"/>
    </location>
</feature>
<dbReference type="PATRIC" id="fig|1702214.3.peg.1000"/>
<sequence length="89" mass="10040">MAQEGKIEASPELQEQIRAILAEEFEVDIEKIQPEAELIDTLSLDSLDMVDVVVLVEQKWGITLVAEDFQGLRTFSDFYNLIATKRANA</sequence>
<dbReference type="Pfam" id="PF00550">
    <property type="entry name" value="PP-binding"/>
    <property type="match status" value="1"/>
</dbReference>
<comment type="PTM">
    <text evidence="3">4'-phosphopantetheine is transferred from CoA to a specific serine of apo-ACP by AcpS. This modification is essential for activity because fatty acids are bound in thioester linkage to the sulfhydryl of the prosthetic group.</text>
</comment>
<dbReference type="GO" id="GO:0000036">
    <property type="term" value="F:acyl carrier activity"/>
    <property type="evidence" value="ECO:0007669"/>
    <property type="project" value="UniProtKB-UniRule"/>
</dbReference>
<feature type="domain" description="Carrier" evidence="4">
    <location>
        <begin position="11"/>
        <end position="86"/>
    </location>
</feature>
<evidence type="ECO:0000256" key="3">
    <source>
        <dbReference type="HAMAP-Rule" id="MF_01217"/>
    </source>
</evidence>
<comment type="function">
    <text evidence="3">Carrier of the growing fatty acid chain in fatty acid biosynthesis.</text>
</comment>
<evidence type="ECO:0000313" key="5">
    <source>
        <dbReference type="EMBL" id="KQM08479.1"/>
    </source>
</evidence>
<proteinExistence type="inferred from homology"/>
<keyword evidence="3" id="KW-0444">Lipid biosynthesis</keyword>
<evidence type="ECO:0000256" key="1">
    <source>
        <dbReference type="ARBA" id="ARBA00022450"/>
    </source>
</evidence>
<keyword evidence="3" id="KW-0963">Cytoplasm</keyword>
<keyword evidence="6" id="KW-1185">Reference proteome</keyword>
<keyword evidence="3" id="KW-0443">Lipid metabolism</keyword>
<dbReference type="STRING" id="1702214.AL399_07135"/>
<dbReference type="AlphaFoldDB" id="A0A0Q4AZU0"/>
<name>A0A0Q4AZU0_9BACT</name>